<dbReference type="PANTHER" id="PTHR33169">
    <property type="entry name" value="PADR-FAMILY TRANSCRIPTIONAL REGULATOR"/>
    <property type="match status" value="1"/>
</dbReference>
<evidence type="ECO:0000256" key="1">
    <source>
        <dbReference type="SAM" id="MobiDB-lite"/>
    </source>
</evidence>
<dbReference type="Pfam" id="PF03551">
    <property type="entry name" value="PadR"/>
    <property type="match status" value="1"/>
</dbReference>
<dbReference type="InterPro" id="IPR052509">
    <property type="entry name" value="Metal_resp_DNA-bind_regulator"/>
</dbReference>
<sequence>MVARRRQLLDFAVLGLLHESPMHGYELRRRLNAALGAFRALSFGTLYPCLKDLLANEWIVEDASAPAPAGRRPRITYAITDAGRREFDSRARLADPAAWDDDGFDVRVAFFSRTDRDVRLRILEGRRSRLEERLQTMREASLRSRERMDSWTAALQRHGEEATEREVRWLTELIDAEHRPPGPPPPTDGASQH</sequence>
<protein>
    <submittedName>
        <fullName evidence="3">PadR family transcriptional regulator</fullName>
    </submittedName>
</protein>
<dbReference type="AlphaFoldDB" id="A0A560WGE7"/>
<feature type="domain" description="Transcription regulator PadR N-terminal" evidence="2">
    <location>
        <begin position="13"/>
        <end position="88"/>
    </location>
</feature>
<dbReference type="InterPro" id="IPR036390">
    <property type="entry name" value="WH_DNA-bd_sf"/>
</dbReference>
<reference evidence="3 4" key="1">
    <citation type="submission" date="2019-06" db="EMBL/GenBank/DDBJ databases">
        <title>Sequencing the genomes of 1000 actinobacteria strains.</title>
        <authorList>
            <person name="Klenk H.-P."/>
        </authorList>
    </citation>
    <scope>NUCLEOTIDE SEQUENCE [LARGE SCALE GENOMIC DNA]</scope>
    <source>
        <strain evidence="3 4">DSM 18935</strain>
    </source>
</reference>
<feature type="region of interest" description="Disordered" evidence="1">
    <location>
        <begin position="174"/>
        <end position="193"/>
    </location>
</feature>
<evidence type="ECO:0000259" key="2">
    <source>
        <dbReference type="Pfam" id="PF03551"/>
    </source>
</evidence>
<dbReference type="InterPro" id="IPR005149">
    <property type="entry name" value="Tscrpt_reg_PadR_N"/>
</dbReference>
<evidence type="ECO:0000313" key="4">
    <source>
        <dbReference type="Proteomes" id="UP000315628"/>
    </source>
</evidence>
<dbReference type="PANTHER" id="PTHR33169:SF26">
    <property type="entry name" value="CONSERVED PROTEIN"/>
    <property type="match status" value="1"/>
</dbReference>
<gene>
    <name evidence="3" type="ORF">FB557_0067</name>
</gene>
<dbReference type="EMBL" id="VIUW01000001">
    <property type="protein sequence ID" value="TWD16544.1"/>
    <property type="molecule type" value="Genomic_DNA"/>
</dbReference>
<dbReference type="InterPro" id="IPR036388">
    <property type="entry name" value="WH-like_DNA-bd_sf"/>
</dbReference>
<comment type="caution">
    <text evidence="3">The sequence shown here is derived from an EMBL/GenBank/DDBJ whole genome shotgun (WGS) entry which is preliminary data.</text>
</comment>
<dbReference type="Gene3D" id="1.10.10.10">
    <property type="entry name" value="Winged helix-like DNA-binding domain superfamily/Winged helix DNA-binding domain"/>
    <property type="match status" value="1"/>
</dbReference>
<keyword evidence="4" id="KW-1185">Reference proteome</keyword>
<dbReference type="Proteomes" id="UP000315628">
    <property type="component" value="Unassembled WGS sequence"/>
</dbReference>
<accession>A0A560WGE7</accession>
<dbReference type="SUPFAM" id="SSF46785">
    <property type="entry name" value="Winged helix' DNA-binding domain"/>
    <property type="match status" value="1"/>
</dbReference>
<evidence type="ECO:0000313" key="3">
    <source>
        <dbReference type="EMBL" id="TWD16544.1"/>
    </source>
</evidence>
<organism evidence="3 4">
    <name type="scientific">Marihabitans asiaticum</name>
    <dbReference type="NCBI Taxonomy" id="415218"/>
    <lineage>
        <taxon>Bacteria</taxon>
        <taxon>Bacillati</taxon>
        <taxon>Actinomycetota</taxon>
        <taxon>Actinomycetes</taxon>
        <taxon>Micrococcales</taxon>
        <taxon>Intrasporangiaceae</taxon>
        <taxon>Marihabitans</taxon>
    </lineage>
</organism>
<proteinExistence type="predicted"/>
<name>A0A560WGE7_9MICO</name>